<name>A0ABU6HFS7_9RHOB</name>
<proteinExistence type="predicted"/>
<organism evidence="1 2">
    <name type="scientific">Mesobacterium hydrothermale</name>
    <dbReference type="NCBI Taxonomy" id="3111907"/>
    <lineage>
        <taxon>Bacteria</taxon>
        <taxon>Pseudomonadati</taxon>
        <taxon>Pseudomonadota</taxon>
        <taxon>Alphaproteobacteria</taxon>
        <taxon>Rhodobacterales</taxon>
        <taxon>Roseobacteraceae</taxon>
        <taxon>Mesobacterium</taxon>
    </lineage>
</organism>
<dbReference type="EMBL" id="JAYLLH010000004">
    <property type="protein sequence ID" value="MEC3860574.1"/>
    <property type="molecule type" value="Genomic_DNA"/>
</dbReference>
<accession>A0ABU6HFS7</accession>
<keyword evidence="2" id="KW-1185">Reference proteome</keyword>
<evidence type="ECO:0000313" key="2">
    <source>
        <dbReference type="Proteomes" id="UP001348149"/>
    </source>
</evidence>
<comment type="caution">
    <text evidence="1">The sequence shown here is derived from an EMBL/GenBank/DDBJ whole genome shotgun (WGS) entry which is preliminary data.</text>
</comment>
<evidence type="ECO:0000313" key="1">
    <source>
        <dbReference type="EMBL" id="MEC3860574.1"/>
    </source>
</evidence>
<protein>
    <submittedName>
        <fullName evidence="1">Uncharacterized protein</fullName>
    </submittedName>
</protein>
<dbReference type="Proteomes" id="UP001348149">
    <property type="component" value="Unassembled WGS sequence"/>
</dbReference>
<reference evidence="1 2" key="1">
    <citation type="submission" date="2024-01" db="EMBL/GenBank/DDBJ databases">
        <title>Mesobacterium rodlantinim sp. nov., isolated from shallow sea hydrothermal systems off Kueishantao Island.</title>
        <authorList>
            <person name="Su Z."/>
            <person name="Tang K."/>
        </authorList>
    </citation>
    <scope>NUCLEOTIDE SEQUENCE [LARGE SCALE GENOMIC DNA]</scope>
    <source>
        <strain evidence="1 2">TK19101</strain>
    </source>
</reference>
<gene>
    <name evidence="1" type="ORF">VK792_04705</name>
</gene>
<sequence length="52" mass="6022">MAEPVTVPRLQTPVLSTAYFDCRNVSCKKLGSCEEACYKLLQCGQRKERWRQ</sequence>